<evidence type="ECO:0000256" key="9">
    <source>
        <dbReference type="ARBA" id="ARBA00023180"/>
    </source>
</evidence>
<reference evidence="13 14" key="1">
    <citation type="submission" date="2024-08" db="EMBL/GenBank/DDBJ databases">
        <authorList>
            <person name="Cucini C."/>
            <person name="Frati F."/>
        </authorList>
    </citation>
    <scope>NUCLEOTIDE SEQUENCE [LARGE SCALE GENOMIC DNA]</scope>
</reference>
<keyword evidence="5" id="KW-0812">Transmembrane</keyword>
<evidence type="ECO:0000256" key="5">
    <source>
        <dbReference type="ARBA" id="ARBA00022692"/>
    </source>
</evidence>
<dbReference type="InterPro" id="IPR002495">
    <property type="entry name" value="Glyco_trans_8"/>
</dbReference>
<evidence type="ECO:0000256" key="8">
    <source>
        <dbReference type="ARBA" id="ARBA00023136"/>
    </source>
</evidence>
<dbReference type="Proteomes" id="UP001642540">
    <property type="component" value="Unassembled WGS sequence"/>
</dbReference>
<comment type="function">
    <text evidence="10">Glycosyltransferase which elongates the O-linked glucose attached to EGF-like repeats in the extracellular domain of Notch proteins by catalyzing the addition of xylose.</text>
</comment>
<dbReference type="PANTHER" id="PTHR46012:SF2">
    <property type="entry name" value="IP22168P"/>
    <property type="match status" value="1"/>
</dbReference>
<keyword evidence="3" id="KW-0328">Glycosyltransferase</keyword>
<evidence type="ECO:0000256" key="3">
    <source>
        <dbReference type="ARBA" id="ARBA00022676"/>
    </source>
</evidence>
<evidence type="ECO:0000313" key="13">
    <source>
        <dbReference type="EMBL" id="CAL8098373.1"/>
    </source>
</evidence>
<dbReference type="InterPro" id="IPR029044">
    <property type="entry name" value="Nucleotide-diphossugar_trans"/>
</dbReference>
<keyword evidence="14" id="KW-1185">Reference proteome</keyword>
<evidence type="ECO:0000256" key="11">
    <source>
        <dbReference type="ARBA" id="ARBA00038854"/>
    </source>
</evidence>
<comment type="catalytic activity">
    <reaction evidence="12">
        <text>3-O-(beta-D-glucosyl)-L-seryl-[EGF-like domain protein] + UDP-alpha-D-xylose = 3-O-[alpha-D-xylosyl-(1-&gt;3)-beta-D-glucosyl]-L-seryl-[EGF-like domain protein] + UDP + H(+)</text>
        <dbReference type="Rhea" id="RHEA:56064"/>
        <dbReference type="Rhea" id="RHEA-COMP:14610"/>
        <dbReference type="Rhea" id="RHEA-COMP:14611"/>
        <dbReference type="ChEBI" id="CHEBI:15378"/>
        <dbReference type="ChEBI" id="CHEBI:57632"/>
        <dbReference type="ChEBI" id="CHEBI:58223"/>
        <dbReference type="ChEBI" id="CHEBI:140575"/>
        <dbReference type="ChEBI" id="CHEBI:140576"/>
        <dbReference type="EC" id="2.4.2.42"/>
    </reaction>
</comment>
<comment type="similarity">
    <text evidence="2">Belongs to the glycosyltransferase 8 family.</text>
</comment>
<name>A0ABP1QGK0_9HEXA</name>
<evidence type="ECO:0000256" key="1">
    <source>
        <dbReference type="ARBA" id="ARBA00004606"/>
    </source>
</evidence>
<sequence length="346" mass="40363">MTQASIYFLHQLYNVPKVSKWDIGIVTCVGNKSSLAVHYSQQWKELLVLLKSIHISASANKVENIRIHAFVDHTVLKSSIKRLVQSYSSTFTVKIEVETYSVFDTVPQKYHNLFGLPKKCNNVRLFFPDVLTNLNKILYFDTDTIVIGNISAVWQTFGQMNHRQIAAAGRNNEAVDKHYGPEDKYHFGDIPHVEPKGINSGVFFMDLEKMRKFEWTTKIVKFYEDYTHSKHRMSDQRVINILFAHYPNAIKVIPCSFNFMHTHCGYGLTCNSFVNDEIHVLHGAGSQFESYWAPFFLIFKQYYKFNVSDNVEQKLFRPLKRFYRSTGGFRTCGRRIWKYLFKNVTT</sequence>
<evidence type="ECO:0000256" key="7">
    <source>
        <dbReference type="ARBA" id="ARBA00022989"/>
    </source>
</evidence>
<dbReference type="EC" id="2.4.2.42" evidence="11"/>
<dbReference type="InterPro" id="IPR051993">
    <property type="entry name" value="Glycosyltransferase_8"/>
</dbReference>
<organism evidence="13 14">
    <name type="scientific">Orchesella dallaii</name>
    <dbReference type="NCBI Taxonomy" id="48710"/>
    <lineage>
        <taxon>Eukaryota</taxon>
        <taxon>Metazoa</taxon>
        <taxon>Ecdysozoa</taxon>
        <taxon>Arthropoda</taxon>
        <taxon>Hexapoda</taxon>
        <taxon>Collembola</taxon>
        <taxon>Entomobryomorpha</taxon>
        <taxon>Entomobryoidea</taxon>
        <taxon>Orchesellidae</taxon>
        <taxon>Orchesellinae</taxon>
        <taxon>Orchesella</taxon>
    </lineage>
</organism>
<accession>A0ABP1QGK0</accession>
<evidence type="ECO:0000256" key="12">
    <source>
        <dbReference type="ARBA" id="ARBA00049181"/>
    </source>
</evidence>
<keyword evidence="6" id="KW-0735">Signal-anchor</keyword>
<dbReference type="SUPFAM" id="SSF53448">
    <property type="entry name" value="Nucleotide-diphospho-sugar transferases"/>
    <property type="match status" value="1"/>
</dbReference>
<dbReference type="PANTHER" id="PTHR46012">
    <property type="entry name" value="IP22168P"/>
    <property type="match status" value="1"/>
</dbReference>
<keyword evidence="8" id="KW-0472">Membrane</keyword>
<evidence type="ECO:0000313" key="14">
    <source>
        <dbReference type="Proteomes" id="UP001642540"/>
    </source>
</evidence>
<gene>
    <name evidence="13" type="ORF">ODALV1_LOCUS9915</name>
</gene>
<keyword evidence="4" id="KW-0808">Transferase</keyword>
<keyword evidence="7" id="KW-1133">Transmembrane helix</keyword>
<evidence type="ECO:0000256" key="6">
    <source>
        <dbReference type="ARBA" id="ARBA00022968"/>
    </source>
</evidence>
<evidence type="ECO:0000256" key="2">
    <source>
        <dbReference type="ARBA" id="ARBA00006351"/>
    </source>
</evidence>
<comment type="caution">
    <text evidence="13">The sequence shown here is derived from an EMBL/GenBank/DDBJ whole genome shotgun (WGS) entry which is preliminary data.</text>
</comment>
<keyword evidence="9" id="KW-0325">Glycoprotein</keyword>
<evidence type="ECO:0000256" key="4">
    <source>
        <dbReference type="ARBA" id="ARBA00022679"/>
    </source>
</evidence>
<dbReference type="Gene3D" id="3.90.550.10">
    <property type="entry name" value="Spore Coat Polysaccharide Biosynthesis Protein SpsA, Chain A"/>
    <property type="match status" value="1"/>
</dbReference>
<dbReference type="EMBL" id="CAXLJM020000030">
    <property type="protein sequence ID" value="CAL8098373.1"/>
    <property type="molecule type" value="Genomic_DNA"/>
</dbReference>
<evidence type="ECO:0000256" key="10">
    <source>
        <dbReference type="ARBA" id="ARBA00037301"/>
    </source>
</evidence>
<protein>
    <recommendedName>
        <fullName evidence="11">UDP-D-xylose:beta-D-glucoside alpha-1,3-D-xylosyltransferase</fullName>
        <ecNumber evidence="11">2.4.2.42</ecNumber>
    </recommendedName>
</protein>
<dbReference type="Pfam" id="PF01501">
    <property type="entry name" value="Glyco_transf_8"/>
    <property type="match status" value="1"/>
</dbReference>
<comment type="subcellular location">
    <subcellularLocation>
        <location evidence="1">Membrane</location>
        <topology evidence="1">Single-pass type II membrane protein</topology>
    </subcellularLocation>
</comment>
<proteinExistence type="inferred from homology"/>